<dbReference type="HOGENOM" id="CLU_2622833_0_0_1"/>
<accession>Q0V0S6</accession>
<dbReference type="EMBL" id="CH445327">
    <property type="protein sequence ID" value="EAT90600.1"/>
    <property type="molecule type" value="Genomic_DNA"/>
</dbReference>
<organism evidence="1 2">
    <name type="scientific">Phaeosphaeria nodorum (strain SN15 / ATCC MYA-4574 / FGSC 10173)</name>
    <name type="common">Glume blotch fungus</name>
    <name type="synonym">Parastagonospora nodorum</name>
    <dbReference type="NCBI Taxonomy" id="321614"/>
    <lineage>
        <taxon>Eukaryota</taxon>
        <taxon>Fungi</taxon>
        <taxon>Dikarya</taxon>
        <taxon>Ascomycota</taxon>
        <taxon>Pezizomycotina</taxon>
        <taxon>Dothideomycetes</taxon>
        <taxon>Pleosporomycetidae</taxon>
        <taxon>Pleosporales</taxon>
        <taxon>Pleosporineae</taxon>
        <taxon>Phaeosphaeriaceae</taxon>
        <taxon>Parastagonospora</taxon>
    </lineage>
</organism>
<dbReference type="InParanoid" id="Q0V0S6"/>
<reference evidence="2" key="1">
    <citation type="journal article" date="2007" name="Plant Cell">
        <title>Dothideomycete-plant interactions illuminated by genome sequencing and EST analysis of the wheat pathogen Stagonospora nodorum.</title>
        <authorList>
            <person name="Hane J.K."/>
            <person name="Lowe R.G."/>
            <person name="Solomon P.S."/>
            <person name="Tan K.C."/>
            <person name="Schoch C.L."/>
            <person name="Spatafora J.W."/>
            <person name="Crous P.W."/>
            <person name="Kodira C."/>
            <person name="Birren B.W."/>
            <person name="Galagan J.E."/>
            <person name="Torriani S.F."/>
            <person name="McDonald B.A."/>
            <person name="Oliver R.P."/>
        </authorList>
    </citation>
    <scope>NUCLEOTIDE SEQUENCE [LARGE SCALE GENOMIC DNA]</scope>
    <source>
        <strain evidence="2">SN15 / ATCC MYA-4574 / FGSC 10173</strain>
    </source>
</reference>
<protein>
    <submittedName>
        <fullName evidence="1">Uncharacterized protein</fullName>
    </submittedName>
</protein>
<evidence type="ECO:0000313" key="2">
    <source>
        <dbReference type="Proteomes" id="UP000001055"/>
    </source>
</evidence>
<dbReference type="KEGG" id="pno:SNOG_02388"/>
<gene>
    <name evidence="1" type="ORF">SNOG_02388</name>
</gene>
<evidence type="ECO:0000313" key="1">
    <source>
        <dbReference type="EMBL" id="EAT90600.1"/>
    </source>
</evidence>
<dbReference type="RefSeq" id="XP_001792995.1">
    <property type="nucleotide sequence ID" value="XM_001792943.1"/>
</dbReference>
<name>Q0V0S6_PHANO</name>
<sequence>MGLSRPVKMRSVGPVAEFLTAPAPEVASRWPSQRPALLSYHTLVPRNSSSLLPLHGNRLGSCGRDELHAETMCSRVPP</sequence>
<dbReference type="GeneID" id="5969845"/>
<dbReference type="Proteomes" id="UP000001055">
    <property type="component" value="Unassembled WGS sequence"/>
</dbReference>
<proteinExistence type="predicted"/>
<dbReference type="AlphaFoldDB" id="Q0V0S6"/>